<proteinExistence type="predicted"/>
<dbReference type="Proteomes" id="UP000515908">
    <property type="component" value="Chromosome 11"/>
</dbReference>
<protein>
    <submittedName>
        <fullName evidence="1">Uncharacterized protein</fullName>
    </submittedName>
</protein>
<accession>A0A7G2CH93</accession>
<dbReference type="OrthoDB" id="277602at2759"/>
<evidence type="ECO:0000313" key="2">
    <source>
        <dbReference type="Proteomes" id="UP000515908"/>
    </source>
</evidence>
<organism evidence="1 2">
    <name type="scientific">Angomonas deanei</name>
    <dbReference type="NCBI Taxonomy" id="59799"/>
    <lineage>
        <taxon>Eukaryota</taxon>
        <taxon>Discoba</taxon>
        <taxon>Euglenozoa</taxon>
        <taxon>Kinetoplastea</taxon>
        <taxon>Metakinetoplastina</taxon>
        <taxon>Trypanosomatida</taxon>
        <taxon>Trypanosomatidae</taxon>
        <taxon>Strigomonadinae</taxon>
        <taxon>Angomonas</taxon>
    </lineage>
</organism>
<sequence length="113" mass="12064">MRKSVFYMGRAFTQRHLNAVRSPLLTGFVRPSAALTNQQGMASMITPSALVASPLSLSASTDTPLSQVVNTLIAAGLSQTAILSILSMQNISTCVFACEKVFCGMKSLNLFSF</sequence>
<reference evidence="1 2" key="1">
    <citation type="submission" date="2020-08" db="EMBL/GenBank/DDBJ databases">
        <authorList>
            <person name="Newling K."/>
            <person name="Davey J."/>
            <person name="Forrester S."/>
        </authorList>
    </citation>
    <scope>NUCLEOTIDE SEQUENCE [LARGE SCALE GENOMIC DNA]</scope>
    <source>
        <strain evidence="2">Crithidia deanei Carvalho (ATCC PRA-265)</strain>
    </source>
</reference>
<dbReference type="VEuPathDB" id="TriTrypDB:ADEAN_000582900"/>
<gene>
    <name evidence="1" type="ORF">ADEAN_000582900</name>
</gene>
<evidence type="ECO:0000313" key="1">
    <source>
        <dbReference type="EMBL" id="CAD2218341.1"/>
    </source>
</evidence>
<dbReference type="EMBL" id="LR877155">
    <property type="protein sequence ID" value="CAD2218341.1"/>
    <property type="molecule type" value="Genomic_DNA"/>
</dbReference>
<keyword evidence="2" id="KW-1185">Reference proteome</keyword>
<name>A0A7G2CH93_9TRYP</name>
<dbReference type="AlphaFoldDB" id="A0A7G2CH93"/>